<evidence type="ECO:0000313" key="3">
    <source>
        <dbReference type="Proteomes" id="UP000445696"/>
    </source>
</evidence>
<proteinExistence type="predicted"/>
<accession>A0A845MBZ0</accession>
<feature type="chain" id="PRO_5032528455" description="Tetratricopeptide repeat protein" evidence="1">
    <location>
        <begin position="24"/>
        <end position="347"/>
    </location>
</feature>
<reference evidence="2 3" key="1">
    <citation type="journal article" date="2014" name="Int. J. Syst. Evol. Microbiol.">
        <title>Sneathiella chungangensis sp. nov., isolated from a marine sand, and emended description of the genus Sneathiella.</title>
        <authorList>
            <person name="Siamphan C."/>
            <person name="Kim H."/>
            <person name="Lee J.S."/>
            <person name="Kim W."/>
        </authorList>
    </citation>
    <scope>NUCLEOTIDE SEQUENCE [LARGE SCALE GENOMIC DNA]</scope>
    <source>
        <strain evidence="2 3">KCTC 32476</strain>
    </source>
</reference>
<dbReference type="EMBL" id="WTVA01000001">
    <property type="protein sequence ID" value="MZR20727.1"/>
    <property type="molecule type" value="Genomic_DNA"/>
</dbReference>
<dbReference type="Proteomes" id="UP000445696">
    <property type="component" value="Unassembled WGS sequence"/>
</dbReference>
<dbReference type="RefSeq" id="WP_161337156.1">
    <property type="nucleotide sequence ID" value="NZ_JBHSDG010000002.1"/>
</dbReference>
<feature type="signal peptide" evidence="1">
    <location>
        <begin position="1"/>
        <end position="23"/>
    </location>
</feature>
<dbReference type="AlphaFoldDB" id="A0A845MBZ0"/>
<evidence type="ECO:0000256" key="1">
    <source>
        <dbReference type="SAM" id="SignalP"/>
    </source>
</evidence>
<dbReference type="OrthoDB" id="7888886at2"/>
<dbReference type="Gene3D" id="1.25.40.10">
    <property type="entry name" value="Tetratricopeptide repeat domain"/>
    <property type="match status" value="1"/>
</dbReference>
<dbReference type="SMART" id="SM00028">
    <property type="entry name" value="TPR"/>
    <property type="match status" value="3"/>
</dbReference>
<dbReference type="InterPro" id="IPR019734">
    <property type="entry name" value="TPR_rpt"/>
</dbReference>
<evidence type="ECO:0000313" key="2">
    <source>
        <dbReference type="EMBL" id="MZR20727.1"/>
    </source>
</evidence>
<dbReference type="InterPro" id="IPR011990">
    <property type="entry name" value="TPR-like_helical_dom_sf"/>
</dbReference>
<sequence>MNFSKGAFICLFLFCLSTGGVHAAGPLSPVEAKYQAEYPALFEKYSKAVTLIESPGRNPAGLKEANVLLGEIIKANLNFAPAYVAYARLTFLLGFDPGQLSNNLRPSYAEGTTDRVQAAARQALNLEPSYADAYLPIAFAHIYWGEFEQARQALQMADALGSKSPWLYLYNAKILFGERKYDAAKLLYQFVLDQEVTDKSAYHHALFELANSYRFSRGYDEAEVWYLKAIDYAPRPSHLNTYASFLIYIRTDFDKAIEVGRRSMELETTYFTNFITGIAYYAKASTIEAESGEYAAQPYLDTATEIFPEMLTAMSQLGNHRNTRHLSWFLDRKIRKTIENARSRKQT</sequence>
<gene>
    <name evidence="2" type="ORF">GQF03_00105</name>
</gene>
<keyword evidence="3" id="KW-1185">Reference proteome</keyword>
<protein>
    <recommendedName>
        <fullName evidence="4">Tetratricopeptide repeat protein</fullName>
    </recommendedName>
</protein>
<organism evidence="2 3">
    <name type="scientific">Sneathiella chungangensis</name>
    <dbReference type="NCBI Taxonomy" id="1418234"/>
    <lineage>
        <taxon>Bacteria</taxon>
        <taxon>Pseudomonadati</taxon>
        <taxon>Pseudomonadota</taxon>
        <taxon>Alphaproteobacteria</taxon>
        <taxon>Sneathiellales</taxon>
        <taxon>Sneathiellaceae</taxon>
        <taxon>Sneathiella</taxon>
    </lineage>
</organism>
<keyword evidence="1" id="KW-0732">Signal</keyword>
<name>A0A845MBZ0_9PROT</name>
<evidence type="ECO:0008006" key="4">
    <source>
        <dbReference type="Google" id="ProtNLM"/>
    </source>
</evidence>
<dbReference type="SUPFAM" id="SSF81901">
    <property type="entry name" value="HCP-like"/>
    <property type="match status" value="1"/>
</dbReference>
<comment type="caution">
    <text evidence="2">The sequence shown here is derived from an EMBL/GenBank/DDBJ whole genome shotgun (WGS) entry which is preliminary data.</text>
</comment>